<reference evidence="1 2" key="1">
    <citation type="journal article" date="2012" name="PLoS Pathog.">
        <title>Diverse lifestyles and strategies of plant pathogenesis encoded in the genomes of eighteen Dothideomycetes fungi.</title>
        <authorList>
            <person name="Ohm R.A."/>
            <person name="Feau N."/>
            <person name="Henrissat B."/>
            <person name="Schoch C.L."/>
            <person name="Horwitz B.A."/>
            <person name="Barry K.W."/>
            <person name="Condon B.J."/>
            <person name="Copeland A.C."/>
            <person name="Dhillon B."/>
            <person name="Glaser F."/>
            <person name="Hesse C.N."/>
            <person name="Kosti I."/>
            <person name="LaButti K."/>
            <person name="Lindquist E.A."/>
            <person name="Lucas S."/>
            <person name="Salamov A.A."/>
            <person name="Bradshaw R.E."/>
            <person name="Ciuffetti L."/>
            <person name="Hamelin R.C."/>
            <person name="Kema G.H.J."/>
            <person name="Lawrence C."/>
            <person name="Scott J.A."/>
            <person name="Spatafora J.W."/>
            <person name="Turgeon B.G."/>
            <person name="de Wit P.J.G.M."/>
            <person name="Zhong S."/>
            <person name="Goodwin S.B."/>
            <person name="Grigoriev I.V."/>
        </authorList>
    </citation>
    <scope>NUCLEOTIDE SEQUENCE [LARGE SCALE GENOMIC DNA]</scope>
    <source>
        <strain evidence="1 2">UAMH 10762</strain>
    </source>
</reference>
<dbReference type="AlphaFoldDB" id="M2M848"/>
<dbReference type="RefSeq" id="XP_007680810.1">
    <property type="nucleotide sequence ID" value="XM_007682620.1"/>
</dbReference>
<organism evidence="1 2">
    <name type="scientific">Baudoinia panamericana (strain UAMH 10762)</name>
    <name type="common">Angels' share fungus</name>
    <name type="synonym">Baudoinia compniacensis (strain UAMH 10762)</name>
    <dbReference type="NCBI Taxonomy" id="717646"/>
    <lineage>
        <taxon>Eukaryota</taxon>
        <taxon>Fungi</taxon>
        <taxon>Dikarya</taxon>
        <taxon>Ascomycota</taxon>
        <taxon>Pezizomycotina</taxon>
        <taxon>Dothideomycetes</taxon>
        <taxon>Dothideomycetidae</taxon>
        <taxon>Mycosphaerellales</taxon>
        <taxon>Teratosphaeriaceae</taxon>
        <taxon>Baudoinia</taxon>
    </lineage>
</organism>
<sequence>MYFEACDSNPAYHSSAKQCFVKPIVSSAIKAIGGRWLSKASSRFSYRRLIPGTDGSHNSFASIQESGMTACYSSLVSELRPYIECSTAIHQLDGPLLTLEMVIQCTERIHPKG</sequence>
<dbReference type="HOGENOM" id="CLU_2133065_0_0_1"/>
<dbReference type="GeneID" id="19110926"/>
<evidence type="ECO:0000313" key="1">
    <source>
        <dbReference type="EMBL" id="EMC92511.1"/>
    </source>
</evidence>
<dbReference type="Proteomes" id="UP000011761">
    <property type="component" value="Unassembled WGS sequence"/>
</dbReference>
<accession>M2M848</accession>
<evidence type="ECO:0000313" key="2">
    <source>
        <dbReference type="Proteomes" id="UP000011761"/>
    </source>
</evidence>
<proteinExistence type="predicted"/>
<dbReference type="KEGG" id="bcom:BAUCODRAFT_294059"/>
<gene>
    <name evidence="1" type="ORF">BAUCODRAFT_294059</name>
</gene>
<name>M2M848_BAUPA</name>
<protein>
    <submittedName>
        <fullName evidence="1">Uncharacterized protein</fullName>
    </submittedName>
</protein>
<keyword evidence="2" id="KW-1185">Reference proteome</keyword>
<dbReference type="EMBL" id="KB445562">
    <property type="protein sequence ID" value="EMC92511.1"/>
    <property type="molecule type" value="Genomic_DNA"/>
</dbReference>